<proteinExistence type="inferred from homology"/>
<protein>
    <recommendedName>
        <fullName evidence="3">Endoribonuclease YbeY</fullName>
        <ecNumber evidence="3">3.1.-.-</ecNumber>
    </recommendedName>
</protein>
<dbReference type="InterPro" id="IPR020549">
    <property type="entry name" value="YbeY_CS"/>
</dbReference>
<keyword evidence="6" id="KW-1185">Reference proteome</keyword>
<evidence type="ECO:0000256" key="4">
    <source>
        <dbReference type="SAM" id="MobiDB-lite"/>
    </source>
</evidence>
<keyword evidence="3" id="KW-0690">Ribosome biogenesis</keyword>
<comment type="function">
    <text evidence="3">Single strand-specific metallo-endoribonuclease involved in late-stage 70S ribosome quality control and in maturation of the 3' terminus of the 16S rRNA.</text>
</comment>
<comment type="caution">
    <text evidence="5">The sequence shown here is derived from an EMBL/GenBank/DDBJ whole genome shotgun (WGS) entry which is preliminary data.</text>
</comment>
<feature type="binding site" evidence="3">
    <location>
        <position position="122"/>
    </location>
    <ligand>
        <name>Zn(2+)</name>
        <dbReference type="ChEBI" id="CHEBI:29105"/>
        <note>catalytic</note>
    </ligand>
</feature>
<sequence length="163" mass="17676">MDIDIITEDERWNSLGLDALAAKAFDAAAVHLGLAEDVEAVVLACDDERIAELNAEFRQKSAATNVLSWPSAERASFDPGGPPTPPDEPELGDIAISYDTCTREAREQNKRMDDHVTHLLVHGLLHLLGYDHENEKDAALMEGLEVEILGKLGLSDPYGVTGA</sequence>
<feature type="binding site" evidence="3">
    <location>
        <position position="126"/>
    </location>
    <ligand>
        <name>Zn(2+)</name>
        <dbReference type="ChEBI" id="CHEBI:29105"/>
        <note>catalytic</note>
    </ligand>
</feature>
<accession>A0ABS6SZZ3</accession>
<dbReference type="HAMAP" id="MF_00009">
    <property type="entry name" value="Endoribonucl_YbeY"/>
    <property type="match status" value="1"/>
</dbReference>
<keyword evidence="3" id="KW-0255">Endonuclease</keyword>
<organism evidence="5 6">
    <name type="scientific">Maritimibacter dapengensis</name>
    <dbReference type="NCBI Taxonomy" id="2836868"/>
    <lineage>
        <taxon>Bacteria</taxon>
        <taxon>Pseudomonadati</taxon>
        <taxon>Pseudomonadota</taxon>
        <taxon>Alphaproteobacteria</taxon>
        <taxon>Rhodobacterales</taxon>
        <taxon>Roseobacteraceae</taxon>
        <taxon>Maritimibacter</taxon>
    </lineage>
</organism>
<keyword evidence="3" id="KW-0540">Nuclease</keyword>
<keyword evidence="2 3" id="KW-0862">Zinc</keyword>
<comment type="subcellular location">
    <subcellularLocation>
        <location evidence="3">Cytoplasm</location>
    </subcellularLocation>
</comment>
<keyword evidence="3" id="KW-0378">Hydrolase</keyword>
<evidence type="ECO:0000256" key="3">
    <source>
        <dbReference type="HAMAP-Rule" id="MF_00009"/>
    </source>
</evidence>
<dbReference type="PANTHER" id="PTHR46986">
    <property type="entry name" value="ENDORIBONUCLEASE YBEY, CHLOROPLASTIC"/>
    <property type="match status" value="1"/>
</dbReference>
<dbReference type="InterPro" id="IPR002036">
    <property type="entry name" value="YbeY"/>
</dbReference>
<dbReference type="NCBIfam" id="TIGR00043">
    <property type="entry name" value="rRNA maturation RNase YbeY"/>
    <property type="match status" value="1"/>
</dbReference>
<evidence type="ECO:0000256" key="1">
    <source>
        <dbReference type="ARBA" id="ARBA00022723"/>
    </source>
</evidence>
<dbReference type="Pfam" id="PF02130">
    <property type="entry name" value="YbeY"/>
    <property type="match status" value="1"/>
</dbReference>
<dbReference type="RefSeq" id="WP_218391743.1">
    <property type="nucleotide sequence ID" value="NZ_JAHUZE010000002.1"/>
</dbReference>
<dbReference type="PROSITE" id="PS01306">
    <property type="entry name" value="UPF0054"/>
    <property type="match status" value="1"/>
</dbReference>
<feature type="region of interest" description="Disordered" evidence="4">
    <location>
        <begin position="71"/>
        <end position="92"/>
    </location>
</feature>
<dbReference type="EMBL" id="JAHUZE010000002">
    <property type="protein sequence ID" value="MBV7378546.1"/>
    <property type="molecule type" value="Genomic_DNA"/>
</dbReference>
<dbReference type="Proteomes" id="UP000756530">
    <property type="component" value="Unassembled WGS sequence"/>
</dbReference>
<evidence type="ECO:0000313" key="6">
    <source>
        <dbReference type="Proteomes" id="UP000756530"/>
    </source>
</evidence>
<keyword evidence="3" id="KW-0963">Cytoplasm</keyword>
<evidence type="ECO:0000256" key="2">
    <source>
        <dbReference type="ARBA" id="ARBA00022833"/>
    </source>
</evidence>
<reference evidence="5 6" key="1">
    <citation type="submission" date="2021-05" db="EMBL/GenBank/DDBJ databases">
        <title>Culturable bacteria isolated from Daya Bay.</title>
        <authorList>
            <person name="Zheng W."/>
            <person name="Yu S."/>
            <person name="Huang Y."/>
        </authorList>
    </citation>
    <scope>NUCLEOTIDE SEQUENCE [LARGE SCALE GENOMIC DNA]</scope>
    <source>
        <strain evidence="5 6">DP4N28-5</strain>
    </source>
</reference>
<keyword evidence="1 3" id="KW-0479">Metal-binding</keyword>
<comment type="similarity">
    <text evidence="3">Belongs to the endoribonuclease YbeY family.</text>
</comment>
<evidence type="ECO:0000313" key="5">
    <source>
        <dbReference type="EMBL" id="MBV7378546.1"/>
    </source>
</evidence>
<name>A0ABS6SZZ3_9RHOB</name>
<keyword evidence="3" id="KW-0698">rRNA processing</keyword>
<feature type="binding site" evidence="3">
    <location>
        <position position="132"/>
    </location>
    <ligand>
        <name>Zn(2+)</name>
        <dbReference type="ChEBI" id="CHEBI:29105"/>
        <note>catalytic</note>
    </ligand>
</feature>
<gene>
    <name evidence="3 5" type="primary">ybeY</name>
    <name evidence="5" type="ORF">KJP28_06375</name>
</gene>
<dbReference type="PANTHER" id="PTHR46986:SF1">
    <property type="entry name" value="ENDORIBONUCLEASE YBEY, CHLOROPLASTIC"/>
    <property type="match status" value="1"/>
</dbReference>
<dbReference type="EC" id="3.1.-.-" evidence="3"/>
<comment type="cofactor">
    <cofactor evidence="3">
        <name>Zn(2+)</name>
        <dbReference type="ChEBI" id="CHEBI:29105"/>
    </cofactor>
    <text evidence="3">Binds 1 zinc ion.</text>
</comment>